<feature type="transmembrane region" description="Helical" evidence="7">
    <location>
        <begin position="54"/>
        <end position="74"/>
    </location>
</feature>
<evidence type="ECO:0000256" key="3">
    <source>
        <dbReference type="ARBA" id="ARBA00022692"/>
    </source>
</evidence>
<evidence type="ECO:0000256" key="5">
    <source>
        <dbReference type="ARBA" id="ARBA00022989"/>
    </source>
</evidence>
<dbReference type="Pfam" id="PF01098">
    <property type="entry name" value="FTSW_RODA_SPOVE"/>
    <property type="match status" value="1"/>
</dbReference>
<feature type="transmembrane region" description="Helical" evidence="7">
    <location>
        <begin position="147"/>
        <end position="164"/>
    </location>
</feature>
<reference evidence="8 9" key="1">
    <citation type="submission" date="2015-07" db="EMBL/GenBank/DDBJ databases">
        <title>High-quality draft genome sequence of Oceanobacillus caeni HM6, a bacillus isolated from a human feces.</title>
        <authorList>
            <person name="Kumar J."/>
            <person name="Verma M.K."/>
            <person name="Pandey R."/>
            <person name="Bhambi M."/>
            <person name="Chauhan N."/>
        </authorList>
    </citation>
    <scope>NUCLEOTIDE SEQUENCE [LARGE SCALE GENOMIC DNA]</scope>
    <source>
        <strain evidence="8 9">HM6</strain>
    </source>
</reference>
<proteinExistence type="predicted"/>
<dbReference type="InterPro" id="IPR013437">
    <property type="entry name" value="FtsW"/>
</dbReference>
<evidence type="ECO:0000256" key="1">
    <source>
        <dbReference type="ARBA" id="ARBA00004651"/>
    </source>
</evidence>
<keyword evidence="4" id="KW-0133">Cell shape</keyword>
<feature type="transmembrane region" description="Helical" evidence="7">
    <location>
        <begin position="170"/>
        <end position="187"/>
    </location>
</feature>
<comment type="subcellular location">
    <subcellularLocation>
        <location evidence="1">Cell membrane</location>
        <topology evidence="1">Multi-pass membrane protein</topology>
    </subcellularLocation>
</comment>
<dbReference type="InterPro" id="IPR013438">
    <property type="entry name" value="SpoVE"/>
</dbReference>
<evidence type="ECO:0000313" key="8">
    <source>
        <dbReference type="EMBL" id="KPH77180.1"/>
    </source>
</evidence>
<keyword evidence="2" id="KW-1003">Cell membrane</keyword>
<feature type="transmembrane region" description="Helical" evidence="7">
    <location>
        <begin position="346"/>
        <end position="367"/>
    </location>
</feature>
<protein>
    <submittedName>
        <fullName evidence="8">Stage V sporulation protein E</fullName>
    </submittedName>
</protein>
<comment type="caution">
    <text evidence="8">The sequence shown here is derived from an EMBL/GenBank/DDBJ whole genome shotgun (WGS) entry which is preliminary data.</text>
</comment>
<keyword evidence="3 7" id="KW-0812">Transmembrane</keyword>
<feature type="transmembrane region" description="Helical" evidence="7">
    <location>
        <begin position="107"/>
        <end position="135"/>
    </location>
</feature>
<gene>
    <name evidence="8" type="ORF">AFL42_03965</name>
</gene>
<evidence type="ECO:0000256" key="4">
    <source>
        <dbReference type="ARBA" id="ARBA00022960"/>
    </source>
</evidence>
<dbReference type="PANTHER" id="PTHR30474">
    <property type="entry name" value="CELL CYCLE PROTEIN"/>
    <property type="match status" value="1"/>
</dbReference>
<sequence length="370" mass="40550">MFKKRLNDQSKPDYILLWVIIALLIVGVVMVYSSSHVWSEYKFGDEFFYLKRQLLFAGAGVFAMFFFMFIPYSTWKNYSKILLIVCFALLILVLIPGIGLIRGGAQSWIGVGAFSIQPSEFMKLGLIIFLANMLATKQKYITSFKKGFLPSLLLVFTAFGLIMLQPDLGTGMVLVLTCMIMIFVSGARLSHFIGLAALGVLGLVGLIASAPYRINRITAFLNPWEDPLGDGFQIIQSLYAIGPGGLMGLGLGNSLQKYFYLPEPQNDFIFAIVGEELGFIGGTFVILLFLLLLWRGIKVSLEAPDLFGRLLALGIVSMLAVQAMINISVVIGLIPVTGITLPFLSYGGSSLTLTLCSVGILLNISIYSKI</sequence>
<dbReference type="Proteomes" id="UP000037854">
    <property type="component" value="Unassembled WGS sequence"/>
</dbReference>
<dbReference type="EMBL" id="LGTK01000008">
    <property type="protein sequence ID" value="KPH77180.1"/>
    <property type="molecule type" value="Genomic_DNA"/>
</dbReference>
<evidence type="ECO:0000256" key="2">
    <source>
        <dbReference type="ARBA" id="ARBA00022475"/>
    </source>
</evidence>
<dbReference type="NCBIfam" id="TIGR02614">
    <property type="entry name" value="ftsW"/>
    <property type="match status" value="1"/>
</dbReference>
<evidence type="ECO:0000256" key="6">
    <source>
        <dbReference type="ARBA" id="ARBA00023136"/>
    </source>
</evidence>
<evidence type="ECO:0000256" key="7">
    <source>
        <dbReference type="SAM" id="Phobius"/>
    </source>
</evidence>
<dbReference type="PROSITE" id="PS00428">
    <property type="entry name" value="FTSW_RODA_SPOVE"/>
    <property type="match status" value="1"/>
</dbReference>
<accession>A0ABR5MMH3</accession>
<name>A0ABR5MMH3_9BACI</name>
<dbReference type="RefSeq" id="WP_047186363.1">
    <property type="nucleotide sequence ID" value="NZ_JANKBL010000029.1"/>
</dbReference>
<feature type="transmembrane region" description="Helical" evidence="7">
    <location>
        <begin position="12"/>
        <end position="34"/>
    </location>
</feature>
<dbReference type="PANTHER" id="PTHR30474:SF13">
    <property type="entry name" value="STAGE V SPORULATION PROTEIN E"/>
    <property type="match status" value="1"/>
</dbReference>
<keyword evidence="6 7" id="KW-0472">Membrane</keyword>
<dbReference type="InterPro" id="IPR018365">
    <property type="entry name" value="Cell_cycle_FtsW-rel_CS"/>
</dbReference>
<keyword evidence="9" id="KW-1185">Reference proteome</keyword>
<evidence type="ECO:0000313" key="9">
    <source>
        <dbReference type="Proteomes" id="UP000037854"/>
    </source>
</evidence>
<feature type="transmembrane region" description="Helical" evidence="7">
    <location>
        <begin position="268"/>
        <end position="294"/>
    </location>
</feature>
<dbReference type="InterPro" id="IPR001182">
    <property type="entry name" value="FtsW/RodA"/>
</dbReference>
<feature type="transmembrane region" description="Helical" evidence="7">
    <location>
        <begin position="81"/>
        <end position="101"/>
    </location>
</feature>
<feature type="transmembrane region" description="Helical" evidence="7">
    <location>
        <begin position="192"/>
        <end position="214"/>
    </location>
</feature>
<dbReference type="NCBIfam" id="TIGR02615">
    <property type="entry name" value="spoVE"/>
    <property type="match status" value="1"/>
</dbReference>
<organism evidence="8 9">
    <name type="scientific">Oceanobacillus caeni</name>
    <dbReference type="NCBI Taxonomy" id="405946"/>
    <lineage>
        <taxon>Bacteria</taxon>
        <taxon>Bacillati</taxon>
        <taxon>Bacillota</taxon>
        <taxon>Bacilli</taxon>
        <taxon>Bacillales</taxon>
        <taxon>Bacillaceae</taxon>
        <taxon>Oceanobacillus</taxon>
    </lineage>
</organism>
<feature type="transmembrane region" description="Helical" evidence="7">
    <location>
        <begin position="306"/>
        <end position="334"/>
    </location>
</feature>
<keyword evidence="5 7" id="KW-1133">Transmembrane helix</keyword>